<dbReference type="AlphaFoldDB" id="A0A1D2N3Q0"/>
<reference evidence="7 8" key="1">
    <citation type="journal article" date="2016" name="Genome Biol. Evol.">
        <title>Gene Family Evolution Reflects Adaptation to Soil Environmental Stressors in the Genome of the Collembolan Orchesella cincta.</title>
        <authorList>
            <person name="Faddeeva-Vakhrusheva A."/>
            <person name="Derks M.F."/>
            <person name="Anvar S.Y."/>
            <person name="Agamennone V."/>
            <person name="Suring W."/>
            <person name="Smit S."/>
            <person name="van Straalen N.M."/>
            <person name="Roelofs D."/>
        </authorList>
    </citation>
    <scope>NUCLEOTIDE SEQUENCE [LARGE SCALE GENOMIC DNA]</scope>
    <source>
        <tissue evidence="7">Mixed pool</tissue>
    </source>
</reference>
<keyword evidence="3" id="KW-0547">Nucleotide-binding</keyword>
<dbReference type="Proteomes" id="UP000094527">
    <property type="component" value="Unassembled WGS sequence"/>
</dbReference>
<dbReference type="PANTHER" id="PTHR11920">
    <property type="entry name" value="GUANYLYL CYCLASE"/>
    <property type="match status" value="1"/>
</dbReference>
<evidence type="ECO:0000256" key="5">
    <source>
        <dbReference type="ARBA" id="ARBA00023293"/>
    </source>
</evidence>
<feature type="domain" description="Protein kinase" evidence="6">
    <location>
        <begin position="1"/>
        <end position="142"/>
    </location>
</feature>
<proteinExistence type="predicted"/>
<comment type="catalytic activity">
    <reaction evidence="1">
        <text>GTP = 3',5'-cyclic GMP + diphosphate</text>
        <dbReference type="Rhea" id="RHEA:13665"/>
        <dbReference type="ChEBI" id="CHEBI:33019"/>
        <dbReference type="ChEBI" id="CHEBI:37565"/>
        <dbReference type="ChEBI" id="CHEBI:57746"/>
        <dbReference type="EC" id="4.6.1.2"/>
    </reaction>
</comment>
<evidence type="ECO:0000259" key="6">
    <source>
        <dbReference type="PROSITE" id="PS50011"/>
    </source>
</evidence>
<name>A0A1D2N3Q0_ORCCI</name>
<dbReference type="GO" id="GO:0007168">
    <property type="term" value="P:receptor guanylyl cyclase signaling pathway"/>
    <property type="evidence" value="ECO:0007669"/>
    <property type="project" value="TreeGrafter"/>
</dbReference>
<dbReference type="GO" id="GO:0005886">
    <property type="term" value="C:plasma membrane"/>
    <property type="evidence" value="ECO:0007669"/>
    <property type="project" value="TreeGrafter"/>
</dbReference>
<sequence>MWGMRYLHSSLVRVHGFLTSYNCVIDARWVLKITDYGILSIYHTQGLTLPPRSSKVCLQETVDETVCMLLSIIQTFSHLLYQHQMVELLWTAPELLRDESLRRHGTQAGDVYSFAIIMQEVLVRGEPYCMLTLSPEGIIYHA</sequence>
<dbReference type="Pfam" id="PF07714">
    <property type="entry name" value="PK_Tyr_Ser-Thr"/>
    <property type="match status" value="1"/>
</dbReference>
<organism evidence="7 8">
    <name type="scientific">Orchesella cincta</name>
    <name type="common">Springtail</name>
    <name type="synonym">Podura cincta</name>
    <dbReference type="NCBI Taxonomy" id="48709"/>
    <lineage>
        <taxon>Eukaryota</taxon>
        <taxon>Metazoa</taxon>
        <taxon>Ecdysozoa</taxon>
        <taxon>Arthropoda</taxon>
        <taxon>Hexapoda</taxon>
        <taxon>Collembola</taxon>
        <taxon>Entomobryomorpha</taxon>
        <taxon>Entomobryoidea</taxon>
        <taxon>Orchesellidae</taxon>
        <taxon>Orchesellinae</taxon>
        <taxon>Orchesella</taxon>
    </lineage>
</organism>
<dbReference type="InterPro" id="IPR001245">
    <property type="entry name" value="Ser-Thr/Tyr_kinase_cat_dom"/>
</dbReference>
<dbReference type="STRING" id="48709.A0A1D2N3Q0"/>
<protein>
    <recommendedName>
        <fullName evidence="2">guanylate cyclase</fullName>
        <ecNumber evidence="2">4.6.1.2</ecNumber>
    </recommendedName>
</protein>
<dbReference type="GO" id="GO:0004672">
    <property type="term" value="F:protein kinase activity"/>
    <property type="evidence" value="ECO:0007669"/>
    <property type="project" value="InterPro"/>
</dbReference>
<dbReference type="GO" id="GO:0004016">
    <property type="term" value="F:adenylate cyclase activity"/>
    <property type="evidence" value="ECO:0007669"/>
    <property type="project" value="TreeGrafter"/>
</dbReference>
<keyword evidence="5" id="KW-0141">cGMP biosynthesis</keyword>
<dbReference type="GO" id="GO:0001653">
    <property type="term" value="F:peptide receptor activity"/>
    <property type="evidence" value="ECO:0007669"/>
    <property type="project" value="TreeGrafter"/>
</dbReference>
<evidence type="ECO:0000256" key="3">
    <source>
        <dbReference type="ARBA" id="ARBA00022741"/>
    </source>
</evidence>
<evidence type="ECO:0000256" key="1">
    <source>
        <dbReference type="ARBA" id="ARBA00001436"/>
    </source>
</evidence>
<accession>A0A1D2N3Q0</accession>
<comment type="caution">
    <text evidence="7">The sequence shown here is derived from an EMBL/GenBank/DDBJ whole genome shotgun (WGS) entry which is preliminary data.</text>
</comment>
<dbReference type="InterPro" id="IPR011009">
    <property type="entry name" value="Kinase-like_dom_sf"/>
</dbReference>
<dbReference type="PROSITE" id="PS50011">
    <property type="entry name" value="PROTEIN_KINASE_DOM"/>
    <property type="match status" value="1"/>
</dbReference>
<evidence type="ECO:0000313" key="8">
    <source>
        <dbReference type="Proteomes" id="UP000094527"/>
    </source>
</evidence>
<dbReference type="InterPro" id="IPR000719">
    <property type="entry name" value="Prot_kinase_dom"/>
</dbReference>
<dbReference type="GO" id="GO:0005524">
    <property type="term" value="F:ATP binding"/>
    <property type="evidence" value="ECO:0007669"/>
    <property type="project" value="InterPro"/>
</dbReference>
<dbReference type="PANTHER" id="PTHR11920:SF462">
    <property type="entry name" value="GUANYLATE CYCLASE"/>
    <property type="match status" value="1"/>
</dbReference>
<dbReference type="InterPro" id="IPR050401">
    <property type="entry name" value="Cyclic_nucleotide_synthase"/>
</dbReference>
<keyword evidence="8" id="KW-1185">Reference proteome</keyword>
<evidence type="ECO:0000256" key="2">
    <source>
        <dbReference type="ARBA" id="ARBA00012202"/>
    </source>
</evidence>
<evidence type="ECO:0000313" key="7">
    <source>
        <dbReference type="EMBL" id="ODM99906.1"/>
    </source>
</evidence>
<keyword evidence="4" id="KW-0456">Lyase</keyword>
<dbReference type="EC" id="4.6.1.2" evidence="2"/>
<gene>
    <name evidence="7" type="ORF">Ocin01_06773</name>
</gene>
<dbReference type="OrthoDB" id="1890790at2759"/>
<dbReference type="SUPFAM" id="SSF56112">
    <property type="entry name" value="Protein kinase-like (PK-like)"/>
    <property type="match status" value="1"/>
</dbReference>
<evidence type="ECO:0000256" key="4">
    <source>
        <dbReference type="ARBA" id="ARBA00023239"/>
    </source>
</evidence>
<dbReference type="GO" id="GO:0004383">
    <property type="term" value="F:guanylate cyclase activity"/>
    <property type="evidence" value="ECO:0007669"/>
    <property type="project" value="UniProtKB-EC"/>
</dbReference>
<dbReference type="Gene3D" id="1.10.510.10">
    <property type="entry name" value="Transferase(Phosphotransferase) domain 1"/>
    <property type="match status" value="1"/>
</dbReference>
<dbReference type="EMBL" id="LJIJ01000247">
    <property type="protein sequence ID" value="ODM99906.1"/>
    <property type="molecule type" value="Genomic_DNA"/>
</dbReference>